<dbReference type="InterPro" id="IPR011051">
    <property type="entry name" value="RmlC_Cupin_sf"/>
</dbReference>
<dbReference type="InterPro" id="IPR008894">
    <property type="entry name" value="QdtA_cupin_dom"/>
</dbReference>
<evidence type="ECO:0000313" key="2">
    <source>
        <dbReference type="EMBL" id="MBK0371260.1"/>
    </source>
</evidence>
<keyword evidence="3" id="KW-1185">Reference proteome</keyword>
<dbReference type="AlphaFoldDB" id="A0A934PQ28"/>
<evidence type="ECO:0000313" key="3">
    <source>
        <dbReference type="Proteomes" id="UP000609172"/>
    </source>
</evidence>
<comment type="caution">
    <text evidence="2">The sequence shown here is derived from an EMBL/GenBank/DDBJ whole genome shotgun (WGS) entry which is preliminary data.</text>
</comment>
<sequence>MFPKIIEGGCYVDQRGSISYVNDFHFSDIERFYLITNSVDNPIRGWHGHKLDAKSFYCIRGSMKIHCVKIDNWEHPSKNLKIETILVSENESKIVQIPPGYANAIESIEKDSKLLSFSTLPLSELANDDIRYDLDYWKVK</sequence>
<organism evidence="2 3">
    <name type="scientific">Flavobacterium agrisoli</name>
    <dbReference type="NCBI Taxonomy" id="2793066"/>
    <lineage>
        <taxon>Bacteria</taxon>
        <taxon>Pseudomonadati</taxon>
        <taxon>Bacteroidota</taxon>
        <taxon>Flavobacteriia</taxon>
        <taxon>Flavobacteriales</taxon>
        <taxon>Flavobacteriaceae</taxon>
        <taxon>Flavobacterium</taxon>
    </lineage>
</organism>
<evidence type="ECO:0000259" key="1">
    <source>
        <dbReference type="Pfam" id="PF05523"/>
    </source>
</evidence>
<proteinExistence type="predicted"/>
<dbReference type="SUPFAM" id="SSF51182">
    <property type="entry name" value="RmlC-like cupins"/>
    <property type="match status" value="1"/>
</dbReference>
<dbReference type="EMBL" id="JAEHFV010000010">
    <property type="protein sequence ID" value="MBK0371260.1"/>
    <property type="molecule type" value="Genomic_DNA"/>
</dbReference>
<dbReference type="InterPro" id="IPR014710">
    <property type="entry name" value="RmlC-like_jellyroll"/>
</dbReference>
<name>A0A934PQ28_9FLAO</name>
<feature type="domain" description="Sugar 3,4-ketoisomerase QdtA cupin" evidence="1">
    <location>
        <begin position="12"/>
        <end position="119"/>
    </location>
</feature>
<dbReference type="Pfam" id="PF05523">
    <property type="entry name" value="FdtA"/>
    <property type="match status" value="1"/>
</dbReference>
<dbReference type="RefSeq" id="WP_200107386.1">
    <property type="nucleotide sequence ID" value="NZ_JAEHFV010000010.1"/>
</dbReference>
<dbReference type="Proteomes" id="UP000609172">
    <property type="component" value="Unassembled WGS sequence"/>
</dbReference>
<accession>A0A934PQ28</accession>
<protein>
    <submittedName>
        <fullName evidence="2">WxcM-like domain-containing protein</fullName>
    </submittedName>
</protein>
<dbReference type="Gene3D" id="2.60.120.10">
    <property type="entry name" value="Jelly Rolls"/>
    <property type="match status" value="1"/>
</dbReference>
<gene>
    <name evidence="2" type="ORF">I5M07_15640</name>
</gene>
<reference evidence="2" key="1">
    <citation type="submission" date="2020-12" db="EMBL/GenBank/DDBJ databases">
        <title>Bacterial novel species Flavobacterium sp. SE-1-e isolated from soil.</title>
        <authorList>
            <person name="Jung H.-Y."/>
        </authorList>
    </citation>
    <scope>NUCLEOTIDE SEQUENCE</scope>
    <source>
        <strain evidence="2">SE-1-e</strain>
    </source>
</reference>